<dbReference type="OrthoDB" id="10251424at2759"/>
<name>A0A813G349_POLGL</name>
<sequence>MLSKLHVATRAQCRIVSASLRFKAALATSNLPVPSFKEVKFQKEDVESVMMELPDYNFYEMKESEPNPYRGSTLDRSILLDPPSPALTKPQVEFSKLENGMKVASIDKQGLTARLGLFVHTGSRFENSANFGVAHMTALMGFTSTAHLSHLRTVKTLEQLGGDQTSFCKAGREEIVYQVEVQREYLPLVVPLMVGNTLFPRLLPWEVKSQSKAVKDARTALEASPDDMVSELLHKAAFCNNTLGLSPLASDRSMPYFKPETIRNFLLDHFAPERMVLVGVNVAHSELSKWAMRSFADYNAIPMKKREEAKALYTGGDQRIEGSSPYCHLALGFESVPWGQKELAPVVLLQTILGGGSAVYSGIGSGLTSRLSTQVVKQSPYVESCAAFNTSYSDSGLFGVYGVCKPEKAGDMAKAIAKTMAGLTNVSKEELAKAKAMLKGKMFRQADNDTELMADLGQQLLLSGRYGSLVAVRAGCIFMTLCWRDYGAEAGDSKAAQEVRTFASFAELDTSIEQWDGGDPSRELFAPRRFFGQQLELDKLYVELCSKLYADTADFYNWHVELENVDSLQDYPSNVSFVEPEGVIKSLCVTGQVFEDDFYFDTKPKEKELNATQDIEMQLLATGVQRLGVVLCRLSEIDKMSTSEYSKWDYYQNHFDNFSDEEVDDIRTNPNTDAGLFDPSNLQRRSAVVCAVLREISGGEVARQRLSVLGTLCISTFTKASAALLATQPAESPCERCTWIRRRDRKRTLEEAASPAQHEAATPSETPTCLFCQDTDGNAYVPVHFSAAHGSPRVSTARGSSRDEEAARLVVATSEQSSVAEFSQSLHGHRGCKDCWSRWEAQGAKTAAAAGRSTSWTVHCPVCDLPVDIRQSYDEALCKPCQREVVARGVSWGLLRARFEVQMMKVQKLLGICVLCLLLGIQAMVSMLIWELCAHQIEAGLNSAPTGHVQVPKVMV</sequence>
<evidence type="ECO:0008006" key="7">
    <source>
        <dbReference type="Google" id="ProtNLM"/>
    </source>
</evidence>
<dbReference type="PANTHER" id="PTHR11851">
    <property type="entry name" value="METALLOPROTEASE"/>
    <property type="match status" value="1"/>
</dbReference>
<evidence type="ECO:0000259" key="4">
    <source>
        <dbReference type="Pfam" id="PF05193"/>
    </source>
</evidence>
<evidence type="ECO:0000259" key="3">
    <source>
        <dbReference type="Pfam" id="PF00675"/>
    </source>
</evidence>
<evidence type="ECO:0000256" key="2">
    <source>
        <dbReference type="ARBA" id="ARBA00007261"/>
    </source>
</evidence>
<dbReference type="AlphaFoldDB" id="A0A813G349"/>
<dbReference type="InterPro" id="IPR011765">
    <property type="entry name" value="Pept_M16_N"/>
</dbReference>
<feature type="domain" description="Peptidase M16 C-terminal" evidence="4">
    <location>
        <begin position="258"/>
        <end position="438"/>
    </location>
</feature>
<organism evidence="5 6">
    <name type="scientific">Polarella glacialis</name>
    <name type="common">Dinoflagellate</name>
    <dbReference type="NCBI Taxonomy" id="89957"/>
    <lineage>
        <taxon>Eukaryota</taxon>
        <taxon>Sar</taxon>
        <taxon>Alveolata</taxon>
        <taxon>Dinophyceae</taxon>
        <taxon>Suessiales</taxon>
        <taxon>Suessiaceae</taxon>
        <taxon>Polarella</taxon>
    </lineage>
</organism>
<dbReference type="Pfam" id="PF00675">
    <property type="entry name" value="Peptidase_M16"/>
    <property type="match status" value="1"/>
</dbReference>
<protein>
    <recommendedName>
        <fullName evidence="7">Mitochondrial-processing peptidase subunit alpha</fullName>
    </recommendedName>
</protein>
<dbReference type="SUPFAM" id="SSF63411">
    <property type="entry name" value="LuxS/MPP-like metallohydrolase"/>
    <property type="match status" value="2"/>
</dbReference>
<evidence type="ECO:0000313" key="5">
    <source>
        <dbReference type="EMBL" id="CAE8618774.1"/>
    </source>
</evidence>
<dbReference type="InterPro" id="IPR007863">
    <property type="entry name" value="Peptidase_M16_C"/>
</dbReference>
<dbReference type="GO" id="GO:0046872">
    <property type="term" value="F:metal ion binding"/>
    <property type="evidence" value="ECO:0007669"/>
    <property type="project" value="InterPro"/>
</dbReference>
<dbReference type="InterPro" id="IPR050361">
    <property type="entry name" value="MPP/UQCRC_Complex"/>
</dbReference>
<reference evidence="5" key="1">
    <citation type="submission" date="2021-02" db="EMBL/GenBank/DDBJ databases">
        <authorList>
            <person name="Dougan E. K."/>
            <person name="Rhodes N."/>
            <person name="Thang M."/>
            <person name="Chan C."/>
        </authorList>
    </citation>
    <scope>NUCLEOTIDE SEQUENCE</scope>
</reference>
<feature type="domain" description="Peptidase M16 N-terminal" evidence="3">
    <location>
        <begin position="102"/>
        <end position="246"/>
    </location>
</feature>
<comment type="similarity">
    <text evidence="2">Belongs to the peptidase M16 family.</text>
</comment>
<dbReference type="EMBL" id="CAJNNV010026675">
    <property type="protein sequence ID" value="CAE8618774.1"/>
    <property type="molecule type" value="Genomic_DNA"/>
</dbReference>
<dbReference type="PANTHER" id="PTHR11851:SF49">
    <property type="entry name" value="MITOCHONDRIAL-PROCESSING PEPTIDASE SUBUNIT ALPHA"/>
    <property type="match status" value="1"/>
</dbReference>
<evidence type="ECO:0000313" key="6">
    <source>
        <dbReference type="Proteomes" id="UP000654075"/>
    </source>
</evidence>
<accession>A0A813G349</accession>
<dbReference type="InterPro" id="IPR011249">
    <property type="entry name" value="Metalloenz_LuxS/M16"/>
</dbReference>
<comment type="function">
    <text evidence="1">Substrate recognition and binding subunit of the essential mitochondrial processing protease (MPP), which cleaves the mitochondrial sequence off newly imported precursors proteins.</text>
</comment>
<comment type="caution">
    <text evidence="5">The sequence shown here is derived from an EMBL/GenBank/DDBJ whole genome shotgun (WGS) entry which is preliminary data.</text>
</comment>
<dbReference type="GO" id="GO:0005739">
    <property type="term" value="C:mitochondrion"/>
    <property type="evidence" value="ECO:0007669"/>
    <property type="project" value="TreeGrafter"/>
</dbReference>
<gene>
    <name evidence="5" type="ORF">PGLA1383_LOCUS36371</name>
</gene>
<dbReference type="Proteomes" id="UP000654075">
    <property type="component" value="Unassembled WGS sequence"/>
</dbReference>
<dbReference type="Pfam" id="PF05193">
    <property type="entry name" value="Peptidase_M16_C"/>
    <property type="match status" value="1"/>
</dbReference>
<evidence type="ECO:0000256" key="1">
    <source>
        <dbReference type="ARBA" id="ARBA00002123"/>
    </source>
</evidence>
<keyword evidence="6" id="KW-1185">Reference proteome</keyword>
<proteinExistence type="inferred from homology"/>
<dbReference type="Gene3D" id="3.30.830.10">
    <property type="entry name" value="Metalloenzyme, LuxS/M16 peptidase-like"/>
    <property type="match status" value="2"/>
</dbReference>